<protein>
    <submittedName>
        <fullName evidence="1">Uncharacterized protein</fullName>
    </submittedName>
</protein>
<dbReference type="Proteomes" id="UP000257139">
    <property type="component" value="Chromosome CBM2594_a"/>
</dbReference>
<proteinExistence type="predicted"/>
<comment type="caution">
    <text evidence="1">The sequence shown here is derived from an EMBL/GenBank/DDBJ whole genome shotgun (WGS) entry which is preliminary data.</text>
</comment>
<organism evidence="1 2">
    <name type="scientific">Cupriavidus taiwanensis</name>
    <dbReference type="NCBI Taxonomy" id="164546"/>
    <lineage>
        <taxon>Bacteria</taxon>
        <taxon>Pseudomonadati</taxon>
        <taxon>Pseudomonadota</taxon>
        <taxon>Betaproteobacteria</taxon>
        <taxon>Burkholderiales</taxon>
        <taxon>Burkholderiaceae</taxon>
        <taxon>Cupriavidus</taxon>
    </lineage>
</organism>
<gene>
    <name evidence="1" type="ORF">CBM2594_A40997</name>
</gene>
<reference evidence="1 2" key="1">
    <citation type="submission" date="2018-01" db="EMBL/GenBank/DDBJ databases">
        <authorList>
            <person name="Clerissi C."/>
        </authorList>
    </citation>
    <scope>NUCLEOTIDE SEQUENCE [LARGE SCALE GENOMIC DNA]</scope>
    <source>
        <strain evidence="1">Cupriavidus taiwanensis STM 6021</strain>
    </source>
</reference>
<evidence type="ECO:0000313" key="2">
    <source>
        <dbReference type="Proteomes" id="UP000257139"/>
    </source>
</evidence>
<name>A0A7Z7NL10_9BURK</name>
<dbReference type="EMBL" id="OGUU01000008">
    <property type="protein sequence ID" value="SPC09674.1"/>
    <property type="molecule type" value="Genomic_DNA"/>
</dbReference>
<evidence type="ECO:0000313" key="1">
    <source>
        <dbReference type="EMBL" id="SPC09674.1"/>
    </source>
</evidence>
<accession>A0A7Z7NL10</accession>
<dbReference type="AlphaFoldDB" id="A0A7Z7NL10"/>
<sequence length="67" mass="7338">MLWNIVPYRGTITRCRPYRIPARPGHASTGSADSAGRRILNPIRKDACSPAGESVKEEMEALLESSP</sequence>